<evidence type="ECO:0000313" key="8">
    <source>
        <dbReference type="Proteomes" id="UP000694546"/>
    </source>
</evidence>
<dbReference type="Gene3D" id="1.10.510.10">
    <property type="entry name" value="Transferase(Phosphotransferase) domain 1"/>
    <property type="match status" value="1"/>
</dbReference>
<dbReference type="SMART" id="SM00220">
    <property type="entry name" value="S_TKc"/>
    <property type="match status" value="1"/>
</dbReference>
<dbReference type="PROSITE" id="PS00108">
    <property type="entry name" value="PROTEIN_KINASE_ST"/>
    <property type="match status" value="1"/>
</dbReference>
<dbReference type="Pfam" id="PF00069">
    <property type="entry name" value="Pkinase"/>
    <property type="match status" value="1"/>
</dbReference>
<gene>
    <name evidence="7" type="primary">STK33</name>
    <name evidence="7" type="synonym">stk33</name>
</gene>
<feature type="domain" description="Protein kinase" evidence="6">
    <location>
        <begin position="62"/>
        <end position="326"/>
    </location>
</feature>
<dbReference type="GeneID" id="115559121"/>
<feature type="compositionally biased region" description="Low complexity" evidence="5">
    <location>
        <begin position="359"/>
        <end position="369"/>
    </location>
</feature>
<dbReference type="Ensembl" id="ENSGMOT00000040426.1">
    <property type="protein sequence ID" value="ENSGMOP00000050631.1"/>
    <property type="gene ID" value="ENSGMOG00000001364.2"/>
</dbReference>
<feature type="binding site" evidence="3">
    <location>
        <position position="92"/>
    </location>
    <ligand>
        <name>ATP</name>
        <dbReference type="ChEBI" id="CHEBI:30616"/>
    </ligand>
</feature>
<dbReference type="OrthoDB" id="541276at2759"/>
<evidence type="ECO:0000256" key="1">
    <source>
        <dbReference type="ARBA" id="ARBA00022741"/>
    </source>
</evidence>
<accession>A0A8C5BU22</accession>
<evidence type="ECO:0000313" key="7">
    <source>
        <dbReference type="Ensembl" id="ENSGMOP00000050631.1"/>
    </source>
</evidence>
<evidence type="ECO:0000256" key="5">
    <source>
        <dbReference type="SAM" id="MobiDB-lite"/>
    </source>
</evidence>
<dbReference type="OMA" id="GQDNMMQ"/>
<keyword evidence="1 3" id="KW-0547">Nucleotide-binding</keyword>
<dbReference type="InterPro" id="IPR008271">
    <property type="entry name" value="Ser/Thr_kinase_AS"/>
</dbReference>
<dbReference type="PROSITE" id="PS50011">
    <property type="entry name" value="PROTEIN_KINASE_DOM"/>
    <property type="match status" value="1"/>
</dbReference>
<feature type="region of interest" description="Disordered" evidence="5">
    <location>
        <begin position="429"/>
        <end position="456"/>
    </location>
</feature>
<reference evidence="7" key="1">
    <citation type="submission" date="2025-08" db="UniProtKB">
        <authorList>
            <consortium name="Ensembl"/>
        </authorList>
    </citation>
    <scope>IDENTIFICATION</scope>
</reference>
<dbReference type="RefSeq" id="XP_030233664.1">
    <property type="nucleotide sequence ID" value="XM_030377804.1"/>
</dbReference>
<organism evidence="7 8">
    <name type="scientific">Gadus morhua</name>
    <name type="common">Atlantic cod</name>
    <dbReference type="NCBI Taxonomy" id="8049"/>
    <lineage>
        <taxon>Eukaryota</taxon>
        <taxon>Metazoa</taxon>
        <taxon>Chordata</taxon>
        <taxon>Craniata</taxon>
        <taxon>Vertebrata</taxon>
        <taxon>Euteleostomi</taxon>
        <taxon>Actinopterygii</taxon>
        <taxon>Neopterygii</taxon>
        <taxon>Teleostei</taxon>
        <taxon>Neoteleostei</taxon>
        <taxon>Acanthomorphata</taxon>
        <taxon>Zeiogadaria</taxon>
        <taxon>Gadariae</taxon>
        <taxon>Gadiformes</taxon>
        <taxon>Gadoidei</taxon>
        <taxon>Gadidae</taxon>
        <taxon>Gadus</taxon>
    </lineage>
</organism>
<feature type="compositionally biased region" description="Basic and acidic residues" evidence="5">
    <location>
        <begin position="42"/>
        <end position="54"/>
    </location>
</feature>
<protein>
    <submittedName>
        <fullName evidence="7">Serine/threonine kinase 33</fullName>
    </submittedName>
</protein>
<dbReference type="InterPro" id="IPR000719">
    <property type="entry name" value="Prot_kinase_dom"/>
</dbReference>
<reference evidence="7" key="2">
    <citation type="submission" date="2025-09" db="UniProtKB">
        <authorList>
            <consortium name="Ensembl"/>
        </authorList>
    </citation>
    <scope>IDENTIFICATION</scope>
</reference>
<dbReference type="PANTHER" id="PTHR24347">
    <property type="entry name" value="SERINE/THREONINE-PROTEIN KINASE"/>
    <property type="match status" value="1"/>
</dbReference>
<keyword evidence="4" id="KW-0808">Transferase</keyword>
<feature type="compositionally biased region" description="Polar residues" evidence="5">
    <location>
        <begin position="476"/>
        <end position="485"/>
    </location>
</feature>
<dbReference type="GeneTree" id="ENSGT00940000159050"/>
<evidence type="ECO:0000259" key="6">
    <source>
        <dbReference type="PROSITE" id="PS50011"/>
    </source>
</evidence>
<keyword evidence="4" id="KW-0418">Kinase</keyword>
<evidence type="ECO:0000256" key="3">
    <source>
        <dbReference type="PROSITE-ProRule" id="PRU10141"/>
    </source>
</evidence>
<feature type="region of interest" description="Disordered" evidence="5">
    <location>
        <begin position="1"/>
        <end position="54"/>
    </location>
</feature>
<keyword evidence="8" id="KW-1185">Reference proteome</keyword>
<feature type="region of interest" description="Disordered" evidence="5">
    <location>
        <begin position="469"/>
        <end position="500"/>
    </location>
</feature>
<comment type="similarity">
    <text evidence="4">Belongs to the protein kinase superfamily.</text>
</comment>
<proteinExistence type="inferred from homology"/>
<dbReference type="AlphaFoldDB" id="A0A8C5BU22"/>
<dbReference type="SUPFAM" id="SSF56112">
    <property type="entry name" value="Protein kinase-like (PK-like)"/>
    <property type="match status" value="1"/>
</dbReference>
<evidence type="ECO:0000256" key="2">
    <source>
        <dbReference type="ARBA" id="ARBA00022840"/>
    </source>
</evidence>
<dbReference type="Proteomes" id="UP000694546">
    <property type="component" value="Chromosome 14"/>
</dbReference>
<evidence type="ECO:0000256" key="4">
    <source>
        <dbReference type="RuleBase" id="RU000304"/>
    </source>
</evidence>
<sequence>MTTHAKVIPGGEQPASIPRRRQQQTLAPQAREMASKHMRANGTERKVPHSRMEEETSLKKIYTFGRKLGQGSFGVVFEATHVDTHKKWAIKKVNREKAGSHGVILLEREVHILKHVNHPHIIQLKEVFETPKNMYLVTELCDGGDLKELLQKKSCFTEEESRHIITNLAQAIVYLHKKDIVHRDLKLENILLKGSYQGDKHGLNIKVTDFGLSVKKGGVGRENMMKATCGTPIYMAPEVITGHEYSQQCDVWSIGVIMYMLICGEAPFISSSEEKLFEKIKRGELTFSGSVWDTIGDAAKTVLGCLLKVDPAHRITANELVDNPWITGDTSNPATPTNVLEMMRLFRDDPDEGEEQEGSESSLSQSLEEFSLRTPSNNSLQEYIDELSPYHRELEETLETSIRVETNRADMVNTSTLSQPTAQENHLNADTGAKAASRPSAKQSSLKENSEKGPHAFLASCGLKQTPKVGKAEANLPSTSSSKPANCSLRPPVCPKNKKS</sequence>
<keyword evidence="2 3" id="KW-0067">ATP-binding</keyword>
<dbReference type="GO" id="GO:0004674">
    <property type="term" value="F:protein serine/threonine kinase activity"/>
    <property type="evidence" value="ECO:0007669"/>
    <property type="project" value="UniProtKB-KW"/>
</dbReference>
<dbReference type="InterPro" id="IPR011009">
    <property type="entry name" value="Kinase-like_dom_sf"/>
</dbReference>
<feature type="region of interest" description="Disordered" evidence="5">
    <location>
        <begin position="350"/>
        <end position="377"/>
    </location>
</feature>
<dbReference type="GO" id="GO:0005524">
    <property type="term" value="F:ATP binding"/>
    <property type="evidence" value="ECO:0007669"/>
    <property type="project" value="UniProtKB-UniRule"/>
</dbReference>
<name>A0A8C5BU22_GADMO</name>
<dbReference type="InterPro" id="IPR017441">
    <property type="entry name" value="Protein_kinase_ATP_BS"/>
</dbReference>
<keyword evidence="4" id="KW-0723">Serine/threonine-protein kinase</keyword>
<dbReference type="PROSITE" id="PS00107">
    <property type="entry name" value="PROTEIN_KINASE_ATP"/>
    <property type="match status" value="1"/>
</dbReference>